<feature type="compositionally biased region" description="Basic and acidic residues" evidence="6">
    <location>
        <begin position="1304"/>
        <end position="1319"/>
    </location>
</feature>
<feature type="compositionally biased region" description="Basic and acidic residues" evidence="6">
    <location>
        <begin position="1262"/>
        <end position="1297"/>
    </location>
</feature>
<keyword evidence="5" id="KW-0175">Coiled coil</keyword>
<organism evidence="9 10">
    <name type="scientific">Coregonus suidteri</name>
    <dbReference type="NCBI Taxonomy" id="861788"/>
    <lineage>
        <taxon>Eukaryota</taxon>
        <taxon>Metazoa</taxon>
        <taxon>Chordata</taxon>
        <taxon>Craniata</taxon>
        <taxon>Vertebrata</taxon>
        <taxon>Euteleostomi</taxon>
        <taxon>Actinopterygii</taxon>
        <taxon>Neopterygii</taxon>
        <taxon>Teleostei</taxon>
        <taxon>Protacanthopterygii</taxon>
        <taxon>Salmoniformes</taxon>
        <taxon>Salmonidae</taxon>
        <taxon>Coregoninae</taxon>
        <taxon>Coregonus</taxon>
    </lineage>
</organism>
<feature type="region of interest" description="Disordered" evidence="6">
    <location>
        <begin position="697"/>
        <end position="723"/>
    </location>
</feature>
<dbReference type="SMART" id="SM00228">
    <property type="entry name" value="PDZ"/>
    <property type="match status" value="1"/>
</dbReference>
<dbReference type="FunFam" id="2.10.110.10:FF:000041">
    <property type="entry name" value="LIM and calponin homology domains 1"/>
    <property type="match status" value="1"/>
</dbReference>
<dbReference type="InterPro" id="IPR029978">
    <property type="entry name" value="LMO-7"/>
</dbReference>
<feature type="compositionally biased region" description="Basic and acidic residues" evidence="6">
    <location>
        <begin position="697"/>
        <end position="707"/>
    </location>
</feature>
<evidence type="ECO:0000256" key="3">
    <source>
        <dbReference type="ARBA" id="ARBA00023038"/>
    </source>
</evidence>
<evidence type="ECO:0000256" key="2">
    <source>
        <dbReference type="ARBA" id="ARBA00022833"/>
    </source>
</evidence>
<feature type="compositionally biased region" description="Basic and acidic residues" evidence="6">
    <location>
        <begin position="1457"/>
        <end position="1477"/>
    </location>
</feature>
<dbReference type="Pfam" id="PF00412">
    <property type="entry name" value="LIM"/>
    <property type="match status" value="1"/>
</dbReference>
<evidence type="ECO:0000313" key="9">
    <source>
        <dbReference type="EMBL" id="KAK6310248.1"/>
    </source>
</evidence>
<dbReference type="InterPro" id="IPR031865">
    <property type="entry name" value="DUF4757"/>
</dbReference>
<feature type="compositionally biased region" description="Low complexity" evidence="6">
    <location>
        <begin position="1613"/>
        <end position="1627"/>
    </location>
</feature>
<accession>A0AAN8QTI2</accession>
<feature type="region of interest" description="Disordered" evidence="6">
    <location>
        <begin position="189"/>
        <end position="215"/>
    </location>
</feature>
<comment type="caution">
    <text evidence="9">The sequence shown here is derived from an EMBL/GenBank/DDBJ whole genome shotgun (WGS) entry which is preliminary data.</text>
</comment>
<evidence type="ECO:0000256" key="4">
    <source>
        <dbReference type="PROSITE-ProRule" id="PRU00125"/>
    </source>
</evidence>
<feature type="compositionally biased region" description="Polar residues" evidence="6">
    <location>
        <begin position="819"/>
        <end position="833"/>
    </location>
</feature>
<dbReference type="Proteomes" id="UP001356427">
    <property type="component" value="Unassembled WGS sequence"/>
</dbReference>
<evidence type="ECO:0000256" key="5">
    <source>
        <dbReference type="SAM" id="Coils"/>
    </source>
</evidence>
<dbReference type="EMBL" id="JAGTTL010000017">
    <property type="protein sequence ID" value="KAK6310248.1"/>
    <property type="molecule type" value="Genomic_DNA"/>
</dbReference>
<feature type="region of interest" description="Disordered" evidence="6">
    <location>
        <begin position="968"/>
        <end position="1063"/>
    </location>
</feature>
<dbReference type="PROSITE" id="PS50023">
    <property type="entry name" value="LIM_DOMAIN_2"/>
    <property type="match status" value="1"/>
</dbReference>
<feature type="region of interest" description="Disordered" evidence="6">
    <location>
        <begin position="1605"/>
        <end position="1666"/>
    </location>
</feature>
<dbReference type="Gene3D" id="2.30.42.10">
    <property type="match status" value="1"/>
</dbReference>
<proteinExistence type="predicted"/>
<dbReference type="CDD" id="cd08368">
    <property type="entry name" value="LIM"/>
    <property type="match status" value="1"/>
</dbReference>
<dbReference type="InterPro" id="IPR036034">
    <property type="entry name" value="PDZ_sf"/>
</dbReference>
<feature type="region of interest" description="Disordered" evidence="6">
    <location>
        <begin position="297"/>
        <end position="372"/>
    </location>
</feature>
<keyword evidence="3 4" id="KW-0440">LIM domain</keyword>
<keyword evidence="10" id="KW-1185">Reference proteome</keyword>
<reference evidence="9 10" key="1">
    <citation type="submission" date="2021-04" db="EMBL/GenBank/DDBJ databases">
        <authorList>
            <person name="De Guttry C."/>
            <person name="Zahm M."/>
            <person name="Klopp C."/>
            <person name="Cabau C."/>
            <person name="Louis A."/>
            <person name="Berthelot C."/>
            <person name="Parey E."/>
            <person name="Roest Crollius H."/>
            <person name="Montfort J."/>
            <person name="Robinson-Rechavi M."/>
            <person name="Bucao C."/>
            <person name="Bouchez O."/>
            <person name="Gislard M."/>
            <person name="Lluch J."/>
            <person name="Milhes M."/>
            <person name="Lampietro C."/>
            <person name="Lopez Roques C."/>
            <person name="Donnadieu C."/>
            <person name="Braasch I."/>
            <person name="Desvignes T."/>
            <person name="Postlethwait J."/>
            <person name="Bobe J."/>
            <person name="Wedekind C."/>
            <person name="Guiguen Y."/>
        </authorList>
    </citation>
    <scope>NUCLEOTIDE SEQUENCE [LARGE SCALE GENOMIC DNA]</scope>
    <source>
        <strain evidence="9">Cs_M1</strain>
        <tissue evidence="9">Blood</tissue>
    </source>
</reference>
<dbReference type="PROSITE" id="PS00478">
    <property type="entry name" value="LIM_DOMAIN_1"/>
    <property type="match status" value="1"/>
</dbReference>
<dbReference type="PROSITE" id="PS50106">
    <property type="entry name" value="PDZ"/>
    <property type="match status" value="1"/>
</dbReference>
<dbReference type="InterPro" id="IPR001781">
    <property type="entry name" value="Znf_LIM"/>
</dbReference>
<dbReference type="Pfam" id="PF17820">
    <property type="entry name" value="PDZ_6"/>
    <property type="match status" value="1"/>
</dbReference>
<evidence type="ECO:0000313" key="10">
    <source>
        <dbReference type="Proteomes" id="UP001356427"/>
    </source>
</evidence>
<evidence type="ECO:0000259" key="7">
    <source>
        <dbReference type="PROSITE" id="PS50023"/>
    </source>
</evidence>
<dbReference type="GO" id="GO:0023051">
    <property type="term" value="P:regulation of signaling"/>
    <property type="evidence" value="ECO:0007669"/>
    <property type="project" value="InterPro"/>
</dbReference>
<dbReference type="Gene3D" id="2.10.110.10">
    <property type="entry name" value="Cysteine Rich Protein"/>
    <property type="match status" value="1"/>
</dbReference>
<name>A0AAN8QTI2_9TELE</name>
<feature type="compositionally biased region" description="Polar residues" evidence="6">
    <location>
        <begin position="1553"/>
        <end position="1571"/>
    </location>
</feature>
<feature type="compositionally biased region" description="Polar residues" evidence="6">
    <location>
        <begin position="938"/>
        <end position="955"/>
    </location>
</feature>
<feature type="domain" description="PDZ" evidence="8">
    <location>
        <begin position="1074"/>
        <end position="1133"/>
    </location>
</feature>
<feature type="compositionally biased region" description="Polar residues" evidence="6">
    <location>
        <begin position="70"/>
        <end position="87"/>
    </location>
</feature>
<protein>
    <recommendedName>
        <fullName evidence="11">LIM domain only protein 7</fullName>
    </recommendedName>
</protein>
<feature type="domain" description="LIM zinc-binding" evidence="7">
    <location>
        <begin position="1672"/>
        <end position="1738"/>
    </location>
</feature>
<feature type="region of interest" description="Disordered" evidence="6">
    <location>
        <begin position="748"/>
        <end position="955"/>
    </location>
</feature>
<feature type="compositionally biased region" description="Polar residues" evidence="6">
    <location>
        <begin position="189"/>
        <end position="205"/>
    </location>
</feature>
<feature type="compositionally biased region" description="Polar residues" evidence="6">
    <location>
        <begin position="1516"/>
        <end position="1535"/>
    </location>
</feature>
<evidence type="ECO:0000256" key="6">
    <source>
        <dbReference type="SAM" id="MobiDB-lite"/>
    </source>
</evidence>
<feature type="coiled-coil region" evidence="5">
    <location>
        <begin position="655"/>
        <end position="689"/>
    </location>
</feature>
<dbReference type="SMART" id="SM00132">
    <property type="entry name" value="LIM"/>
    <property type="match status" value="1"/>
</dbReference>
<keyword evidence="2 4" id="KW-0862">Zinc</keyword>
<dbReference type="InterPro" id="IPR001478">
    <property type="entry name" value="PDZ"/>
</dbReference>
<evidence type="ECO:0000256" key="1">
    <source>
        <dbReference type="ARBA" id="ARBA00022723"/>
    </source>
</evidence>
<dbReference type="GO" id="GO:0030155">
    <property type="term" value="P:regulation of cell adhesion"/>
    <property type="evidence" value="ECO:0007669"/>
    <property type="project" value="InterPro"/>
</dbReference>
<feature type="compositionally biased region" description="Low complexity" evidence="6">
    <location>
        <begin position="320"/>
        <end position="338"/>
    </location>
</feature>
<dbReference type="PANTHER" id="PTHR46767:SF1">
    <property type="entry name" value="LIM DOMAIN ONLY PROTEIN 7"/>
    <property type="match status" value="1"/>
</dbReference>
<feature type="compositionally biased region" description="Basic and acidic residues" evidence="6">
    <location>
        <begin position="1335"/>
        <end position="1434"/>
    </location>
</feature>
<dbReference type="GO" id="GO:0046872">
    <property type="term" value="F:metal ion binding"/>
    <property type="evidence" value="ECO:0007669"/>
    <property type="project" value="UniProtKB-KW"/>
</dbReference>
<gene>
    <name evidence="9" type="ORF">J4Q44_G00201290</name>
</gene>
<dbReference type="Pfam" id="PF15949">
    <property type="entry name" value="DUF4757"/>
    <property type="match status" value="2"/>
</dbReference>
<dbReference type="InterPro" id="IPR041489">
    <property type="entry name" value="PDZ_6"/>
</dbReference>
<feature type="region of interest" description="Disordered" evidence="6">
    <location>
        <begin position="32"/>
        <end position="87"/>
    </location>
</feature>
<feature type="compositionally biased region" description="Low complexity" evidence="6">
    <location>
        <begin position="1638"/>
        <end position="1647"/>
    </location>
</feature>
<evidence type="ECO:0000259" key="8">
    <source>
        <dbReference type="PROSITE" id="PS50106"/>
    </source>
</evidence>
<feature type="compositionally biased region" description="Polar residues" evidence="6">
    <location>
        <begin position="349"/>
        <end position="359"/>
    </location>
</feature>
<dbReference type="PANTHER" id="PTHR46767">
    <property type="entry name" value="LIM DOMAIN ONLY PROTEIN 7"/>
    <property type="match status" value="1"/>
</dbReference>
<evidence type="ECO:0008006" key="11">
    <source>
        <dbReference type="Google" id="ProtNLM"/>
    </source>
</evidence>
<dbReference type="SUPFAM" id="SSF50156">
    <property type="entry name" value="PDZ domain-like"/>
    <property type="match status" value="1"/>
</dbReference>
<feature type="region of interest" description="Disordered" evidence="6">
    <location>
        <begin position="1456"/>
        <end position="1582"/>
    </location>
</feature>
<keyword evidence="1 4" id="KW-0479">Metal-binding</keyword>
<feature type="compositionally biased region" description="Low complexity" evidence="6">
    <location>
        <begin position="785"/>
        <end position="818"/>
    </location>
</feature>
<sequence>MAADSNKDSLHYRRSLVIAPKTTTQFNQFLPTKDKPAAYVPAPLRKKRAERHEDSRRSWASPMYTEEDGTFTSETRSESSNNRCISQNSLPAAHLQWAYEYESGSDDESDPERPDPDLVLDDLASRRFHSPSPAPPTNFALPISPVEAGNAVGLGGGGGGVSVAKGGTWPMVTMTTNTNDPPRQTVTCLSSSGPMTPMRSPQPQMGSVRVDHRHPLPTDSLLRQMYDDSEDEEDDVGYADPVQDDLYARKVGVSPKPPVDVSYDRFLPKFWTPEEDAHMQKIKLGSQRRPWYKKIQGFSRKKSGSSSSDDSDCDVSRWLSSAPSGPSPSSHPHVPEGSTHTSHPAADQSPYNTQPQYTALYQPPKKQPTNIPYFERSPVVFSKIDPTSGPRLVRCEKRPLLGRDNPLEPPDPSDESLASIFPDLENDDMFARRTQAFHSNSELAVLKTQVCVNRMSGQLYASNPQLSIATQPHRPGKGNKTVIPDIERDDFVFRKVNPPQDGRRQRPLLGAADSYNPMNIPEPWALPAKLQARLLCAPSPLNQEVEAEGGENHEERGDCDGHPKTDDMLLRKFGVVLGVGVGAVRIQGQGSYLGTSANQMGPSLPTSCSEGDLQKMVAIREASRLRYKKRMMIERLLQKHDVASDGSKSMTDLAVDLKQVRYEELQKIREQVKENEDQWQDDLTKWKNRRKSFNSDIVKKKEERERSTASTGGGSGGLQRSNWSSIGSRLNSLASLDQDVFEDSAPVRRTFPPRSYTIDNPYPYTTVDRLSTTSSSVPPPKEEAPAATTATNRAGSPSRGNMSDSSDSSDSPSGSVSDITNNTTTVGRTSNYNPYVPAPTPSEKAPSPASRYTSTAKMEETLSTTTTTTPSFLPKAPEPSRPWVGKVSEEVTPSTGGGSPYKQQPQYNSVVMDPKPMPPGVSRVSASLPRSYMRSDSARLTSVVTPRPFGSQSTRVASLPCAYTAPQMGVSQKRVNGETDVTKKPLAPSRYSQVMTSEDEARSLSSSAHSSGGEEEEEEEERERGATPTLAPTLAPSQARIPSPALQTPKVTSPAPVSPLSAKDTNQESYADMRISLNQKPNSSRDFGFQTEWDSTGAHITSIQPGSPAELCQLQVGDEVLSVSGQRVAEMSYGKWKSSTEQALQQGSLTMDIRRHGSNSSPDTTTVNAVNATTSLDFTSRGSMETTKEVTTQPIIDVASNGENGGFRDETVTMRNKEPISMKNLKRRSEFFEQGGSESAISDMPVASIAPSSNHWSWDPEEERRRQEKWQKEQERILQEKYRRDQEKLEEEWRRAQQEAVTEGGRHHQEEPRGLEVDSRNISPLSPLRKPTAPWEDKEAQEKERRRREEEEAQRRQEEEERRRVEEERRREEEEEREQLRLQKERKSREKQEDEERRQREEEKLRLQRKKEEREESRRQEAAEQQHREKEKMQEQQQQQWVGDFYGYAKVQPEISMADRAKSKSTPELDDVEKPETKVTSSGGLGEMLWSKGQQSLPQAELERQQILQEMKKKTQLSTDNSWIRQRSTTTSKDPTASPIRRGESLDNLDTAPHSSWRSSWTPGSTSSIPNYSRPHSALSGLNTTSSYSGGGYGSGGYGSGGYSGGGAGSRPGSATLPSSLSMSSLRGAGGSNPSSWSQPTPSSLAPTPSPGPEPESRPFSQQRSRSVSGKKICTFCDTVLGKGAAMIIESLGLCYHLTCFKCIDCKSDLGGSEAGAEVRIRNRQLYCNSCYMRFKTGQPNSM</sequence>
<feature type="region of interest" description="Disordered" evidence="6">
    <location>
        <begin position="1233"/>
        <end position="1438"/>
    </location>
</feature>